<dbReference type="AlphaFoldDB" id="A0A8I1KXJ2"/>
<reference evidence="2" key="1">
    <citation type="submission" date="2020-12" db="EMBL/GenBank/DDBJ databases">
        <authorList>
            <person name="Chopjitt P."/>
        </authorList>
    </citation>
    <scope>NUCLEOTIDE SEQUENCE</scope>
    <source>
        <strain evidence="2">AP1</strain>
    </source>
</reference>
<evidence type="ECO:0000313" key="2">
    <source>
        <dbReference type="EMBL" id="MBK1445454.1"/>
    </source>
</evidence>
<gene>
    <name evidence="2" type="ORF">JDA50_13595</name>
</gene>
<dbReference type="Proteomes" id="UP000660083">
    <property type="component" value="Unassembled WGS sequence"/>
</dbReference>
<feature type="signal peptide" evidence="1">
    <location>
        <begin position="1"/>
        <end position="24"/>
    </location>
</feature>
<sequence>MFFMHKKTLVLLFSTFCVSTYIHAKTDCYSSSPPVVKQLDQVYYGMNNLRIFYTTSGDNALKLQLDKNLNHIPDYVENIAIQANTIRKAWSVLGYQDPLNSPRYKNNVQYIDIQIQKLDGLGLAYDEPHRHSNNPLKKNACALIILISNNIPNLTTDSSLIAHELFHLYTYGYTMFKQPWLTESLAAWSEGIIRKDKFGTYGQRNLPKNEEDFDKYILQRTYRTSQLWNRLTTLVDTSDGKLFLPSSLIKQRYTDGQPVFQDQYLKGTVFMKKFLENLGRQDQQISILNNWNLYHWKEIDQNSAHFNQKVLNILLITLEKTNESNIEKNKFQSLLKKVIKNKKI</sequence>
<dbReference type="RefSeq" id="WP_044432468.1">
    <property type="nucleotide sequence ID" value="NZ_BBTS01000069.1"/>
</dbReference>
<organism evidence="2 3">
    <name type="scientific">Acinetobacter pittii</name>
    <name type="common">Acinetobacter genomosp. 3</name>
    <dbReference type="NCBI Taxonomy" id="48296"/>
    <lineage>
        <taxon>Bacteria</taxon>
        <taxon>Pseudomonadati</taxon>
        <taxon>Pseudomonadota</taxon>
        <taxon>Gammaproteobacteria</taxon>
        <taxon>Moraxellales</taxon>
        <taxon>Moraxellaceae</taxon>
        <taxon>Acinetobacter</taxon>
        <taxon>Acinetobacter calcoaceticus/baumannii complex</taxon>
    </lineage>
</organism>
<dbReference type="EMBL" id="JAEFCT010000010">
    <property type="protein sequence ID" value="MBK1445454.1"/>
    <property type="molecule type" value="Genomic_DNA"/>
</dbReference>
<name>A0A8I1KXJ2_ACIPI</name>
<comment type="caution">
    <text evidence="2">The sequence shown here is derived from an EMBL/GenBank/DDBJ whole genome shotgun (WGS) entry which is preliminary data.</text>
</comment>
<accession>A0A8I1KXJ2</accession>
<feature type="chain" id="PRO_5043264694" evidence="1">
    <location>
        <begin position="25"/>
        <end position="344"/>
    </location>
</feature>
<dbReference type="Gene3D" id="1.10.390.10">
    <property type="entry name" value="Neutral Protease Domain 2"/>
    <property type="match status" value="1"/>
</dbReference>
<proteinExistence type="predicted"/>
<keyword evidence="1" id="KW-0732">Signal</keyword>
<evidence type="ECO:0000313" key="3">
    <source>
        <dbReference type="Proteomes" id="UP000660083"/>
    </source>
</evidence>
<protein>
    <submittedName>
        <fullName evidence="2">Peptidase MA family protein</fullName>
    </submittedName>
</protein>
<evidence type="ECO:0000256" key="1">
    <source>
        <dbReference type="SAM" id="SignalP"/>
    </source>
</evidence>
<dbReference type="InterPro" id="IPR027268">
    <property type="entry name" value="Peptidase_M4/M1_CTD_sf"/>
</dbReference>